<evidence type="ECO:0000313" key="3">
    <source>
        <dbReference type="EMBL" id="TKK69350.1"/>
    </source>
</evidence>
<dbReference type="OrthoDB" id="112777at2"/>
<dbReference type="RefSeq" id="WP_137261345.1">
    <property type="nucleotide sequence ID" value="NZ_SZQL01000005.1"/>
</dbReference>
<feature type="domain" description="RGS" evidence="2">
    <location>
        <begin position="259"/>
        <end position="289"/>
    </location>
</feature>
<dbReference type="InterPro" id="IPR016137">
    <property type="entry name" value="RGS"/>
</dbReference>
<protein>
    <submittedName>
        <fullName evidence="3">NAD-dependent epimerase/dehydratase family protein</fullName>
    </submittedName>
</protein>
<dbReference type="PANTHER" id="PTHR43000">
    <property type="entry name" value="DTDP-D-GLUCOSE 4,6-DEHYDRATASE-RELATED"/>
    <property type="match status" value="1"/>
</dbReference>
<dbReference type="PROSITE" id="PS50132">
    <property type="entry name" value="RGS"/>
    <property type="match status" value="1"/>
</dbReference>
<dbReference type="Gene3D" id="3.40.50.720">
    <property type="entry name" value="NAD(P)-binding Rossmann-like Domain"/>
    <property type="match status" value="1"/>
</dbReference>
<dbReference type="SUPFAM" id="SSF51735">
    <property type="entry name" value="NAD(P)-binding Rossmann-fold domains"/>
    <property type="match status" value="1"/>
</dbReference>
<comment type="similarity">
    <text evidence="1">Belongs to the NAD(P)-dependent epimerase/dehydratase family.</text>
</comment>
<dbReference type="InterPro" id="IPR036291">
    <property type="entry name" value="NAD(P)-bd_dom_sf"/>
</dbReference>
<dbReference type="Pfam" id="PF01370">
    <property type="entry name" value="Epimerase"/>
    <property type="match status" value="1"/>
</dbReference>
<sequence>MALHTILGANGTIATELLPILHQNKEHIRLVSRRPQPVSYAQNIAADMLNYDEVISVVRGSDIVYLLVGLEYNYKVWQRDWPVIMRNVINACKAANAKLIFFDNVYPYGIVNGKMNEATPFNPISKKGKIRAEIDMMLLNEMQSGALNAIIARAADFYGPRCTDKSVPNTLVFSRLKKKQTPQWLANAAVPRSLTYTPDAAKAIYILSQHPEAFDQTWMLPTAAPPLTGKQFIQLAARYMHGTNKVQVIPKWVVGFIGLFNPVMKEIHEMMYQDEYGYWLDSSKFEQTFHVKPTPYEEGIKATAEWFLQG</sequence>
<dbReference type="AlphaFoldDB" id="A0A4U3L352"/>
<proteinExistence type="inferred from homology"/>
<evidence type="ECO:0000256" key="1">
    <source>
        <dbReference type="ARBA" id="ARBA00007637"/>
    </source>
</evidence>
<keyword evidence="4" id="KW-1185">Reference proteome</keyword>
<dbReference type="EMBL" id="SZQL01000005">
    <property type="protein sequence ID" value="TKK69350.1"/>
    <property type="molecule type" value="Genomic_DNA"/>
</dbReference>
<reference evidence="3 4" key="1">
    <citation type="submission" date="2019-05" db="EMBL/GenBank/DDBJ databases">
        <title>Panacibacter sp. strain 17mud1-8 Genome sequencing and assembly.</title>
        <authorList>
            <person name="Chhetri G."/>
        </authorList>
    </citation>
    <scope>NUCLEOTIDE SEQUENCE [LARGE SCALE GENOMIC DNA]</scope>
    <source>
        <strain evidence="3 4">17mud1-8</strain>
    </source>
</reference>
<evidence type="ECO:0000313" key="4">
    <source>
        <dbReference type="Proteomes" id="UP000305848"/>
    </source>
</evidence>
<gene>
    <name evidence="3" type="ORF">FC093_08520</name>
</gene>
<name>A0A4U3L352_9BACT</name>
<comment type="caution">
    <text evidence="3">The sequence shown here is derived from an EMBL/GenBank/DDBJ whole genome shotgun (WGS) entry which is preliminary data.</text>
</comment>
<evidence type="ECO:0000259" key="2">
    <source>
        <dbReference type="PROSITE" id="PS50132"/>
    </source>
</evidence>
<dbReference type="InterPro" id="IPR001509">
    <property type="entry name" value="Epimerase_deHydtase"/>
</dbReference>
<accession>A0A4U3L352</accession>
<dbReference type="Proteomes" id="UP000305848">
    <property type="component" value="Unassembled WGS sequence"/>
</dbReference>
<organism evidence="3 4">
    <name type="scientific">Ilyomonas limi</name>
    <dbReference type="NCBI Taxonomy" id="2575867"/>
    <lineage>
        <taxon>Bacteria</taxon>
        <taxon>Pseudomonadati</taxon>
        <taxon>Bacteroidota</taxon>
        <taxon>Chitinophagia</taxon>
        <taxon>Chitinophagales</taxon>
        <taxon>Chitinophagaceae</taxon>
        <taxon>Ilyomonas</taxon>
    </lineage>
</organism>